<dbReference type="InterPro" id="IPR009057">
    <property type="entry name" value="Homeodomain-like_sf"/>
</dbReference>
<dbReference type="InterPro" id="IPR018060">
    <property type="entry name" value="HTH_AraC"/>
</dbReference>
<proteinExistence type="predicted"/>
<keyword evidence="2" id="KW-0238">DNA-binding</keyword>
<dbReference type="SUPFAM" id="SSF46689">
    <property type="entry name" value="Homeodomain-like"/>
    <property type="match status" value="1"/>
</dbReference>
<evidence type="ECO:0000259" key="4">
    <source>
        <dbReference type="PROSITE" id="PS01124"/>
    </source>
</evidence>
<evidence type="ECO:0000256" key="1">
    <source>
        <dbReference type="ARBA" id="ARBA00023015"/>
    </source>
</evidence>
<dbReference type="PANTHER" id="PTHR47504">
    <property type="entry name" value="RIGHT ORIGIN-BINDING PROTEIN"/>
    <property type="match status" value="1"/>
</dbReference>
<evidence type="ECO:0000313" key="6">
    <source>
        <dbReference type="Proteomes" id="UP000634672"/>
    </source>
</evidence>
<sequence>MNSALAIHVRITPTKLDVGSTTPSLRGRAPDANIKHIIHRNLRNAVLASTDIKVIDAAFKYGYDSPESFGRAFSRFHGITPVQAKSGRAKLKSFSRLSVKLILDGGSTMKYRIEKMGELEVIVKKINFPVIWRPATGSCQSFGESAGEIRLCLSCLNGIRRKGSLEMHCLGFA</sequence>
<gene>
    <name evidence="5" type="ORF">H8S75_02455</name>
</gene>
<keyword evidence="3" id="KW-0804">Transcription</keyword>
<keyword evidence="6" id="KW-1185">Reference proteome</keyword>
<reference evidence="5 6" key="1">
    <citation type="submission" date="2020-08" db="EMBL/GenBank/DDBJ databases">
        <title>Genome public.</title>
        <authorList>
            <person name="Liu C."/>
            <person name="Sun Q."/>
        </authorList>
    </citation>
    <scope>NUCLEOTIDE SEQUENCE [LARGE SCALE GENOMIC DNA]</scope>
    <source>
        <strain evidence="5 6">NSJ-66</strain>
    </source>
</reference>
<protein>
    <submittedName>
        <fullName evidence="5">Helix-turn-helix domain-containing protein</fullName>
    </submittedName>
</protein>
<dbReference type="PROSITE" id="PS01124">
    <property type="entry name" value="HTH_ARAC_FAMILY_2"/>
    <property type="match status" value="1"/>
</dbReference>
<accession>A0ABR7H0V0</accession>
<dbReference type="InterPro" id="IPR050959">
    <property type="entry name" value="MarA-like"/>
</dbReference>
<organism evidence="5 6">
    <name type="scientific">Hungatella hominis</name>
    <dbReference type="NCBI Taxonomy" id="2763050"/>
    <lineage>
        <taxon>Bacteria</taxon>
        <taxon>Bacillati</taxon>
        <taxon>Bacillota</taxon>
        <taxon>Clostridia</taxon>
        <taxon>Lachnospirales</taxon>
        <taxon>Lachnospiraceae</taxon>
        <taxon>Hungatella</taxon>
    </lineage>
</organism>
<evidence type="ECO:0000256" key="2">
    <source>
        <dbReference type="ARBA" id="ARBA00023125"/>
    </source>
</evidence>
<dbReference type="Proteomes" id="UP000634672">
    <property type="component" value="Unassembled WGS sequence"/>
</dbReference>
<feature type="domain" description="HTH araC/xylS-type" evidence="4">
    <location>
        <begin position="47"/>
        <end position="87"/>
    </location>
</feature>
<dbReference type="EMBL" id="JACOPB010000001">
    <property type="protein sequence ID" value="MBC5706813.1"/>
    <property type="molecule type" value="Genomic_DNA"/>
</dbReference>
<comment type="caution">
    <text evidence="5">The sequence shown here is derived from an EMBL/GenBank/DDBJ whole genome shotgun (WGS) entry which is preliminary data.</text>
</comment>
<dbReference type="Gene3D" id="1.10.10.60">
    <property type="entry name" value="Homeodomain-like"/>
    <property type="match status" value="1"/>
</dbReference>
<name>A0ABR7H0V0_9FIRM</name>
<evidence type="ECO:0000313" key="5">
    <source>
        <dbReference type="EMBL" id="MBC5706813.1"/>
    </source>
</evidence>
<evidence type="ECO:0000256" key="3">
    <source>
        <dbReference type="ARBA" id="ARBA00023163"/>
    </source>
</evidence>
<keyword evidence="1" id="KW-0805">Transcription regulation</keyword>
<dbReference type="PANTHER" id="PTHR47504:SF5">
    <property type="entry name" value="RIGHT ORIGIN-BINDING PROTEIN"/>
    <property type="match status" value="1"/>
</dbReference>